<evidence type="ECO:0000313" key="3">
    <source>
        <dbReference type="EMBL" id="SHH64563.1"/>
    </source>
</evidence>
<feature type="region of interest" description="Disordered" evidence="1">
    <location>
        <begin position="578"/>
        <end position="611"/>
    </location>
</feature>
<feature type="compositionally biased region" description="Polar residues" evidence="1">
    <location>
        <begin position="579"/>
        <end position="588"/>
    </location>
</feature>
<feature type="region of interest" description="Disordered" evidence="1">
    <location>
        <begin position="41"/>
        <end position="65"/>
    </location>
</feature>
<evidence type="ECO:0000313" key="4">
    <source>
        <dbReference type="Proteomes" id="UP000184212"/>
    </source>
</evidence>
<evidence type="ECO:0000256" key="1">
    <source>
        <dbReference type="SAM" id="MobiDB-lite"/>
    </source>
</evidence>
<dbReference type="EMBL" id="FQWQ01000003">
    <property type="protein sequence ID" value="SHH64563.1"/>
    <property type="molecule type" value="Genomic_DNA"/>
</dbReference>
<dbReference type="InterPro" id="IPR025295">
    <property type="entry name" value="eCIS_core_dom"/>
</dbReference>
<proteinExistence type="predicted"/>
<keyword evidence="4" id="KW-1185">Reference proteome</keyword>
<feature type="domain" description="eCIS core" evidence="2">
    <location>
        <begin position="84"/>
        <end position="158"/>
    </location>
</feature>
<name>A0A1M5UPG3_9BACT</name>
<sequence length="611" mass="66768">MEKCSTISTPNKDRRAQAFARPGEKELFFKPVFTPPLALQRKCAHGEEEEEKLQRKEGGPGEVRAGNPLEHYVRGLNNGGQSFPSETRSFFEPKLGYDFSKVKIHDDAPAHASSRSINALAYTHGEHIVFGEGQYQPHTTPGKKLLAHELTHVVQQGSAGPSSLQQSVQRQDGPPGTATTPPTTATTPPTVPTTVTIDPSCNAADIMDIVNEALVWLDDIYQQLLEYDADEVFASVVAPRPGYARIARALRESFHTTDLRYVEVIRRRFLLLAQLLRASGRISIDCNGQFCTSGGASFTAAFVRSPFALTMCSVGIPGSRPIATFIHELIHATIPQVGISNTVQANGGVRDRAYRDDRAFRYLSPEEALDNADSYGTLAELLRTRSTSTLSNPPVDTTAASCTQPAVVLEAFARADQWNHFALSDLDTDVTLLNGTAALSTLNSGNLAELNAAFPNITTTAQLVALRDAFQTLKRSGFDATTWDFACPPATDRNCNGAVAYSDHGKVSTTAVTLRTISTQNTVTLCPDWFTLSSDDRIRTIYAAFLIGRPSWIVTGFTLSRVFDYVDGARSFANATIPAPTTTSAQQHIDSDQQFRNQQQQQQQQNRPRTP</sequence>
<gene>
    <name evidence="3" type="ORF">SAMN04488109_4802</name>
</gene>
<dbReference type="STRING" id="947013.SAMN04488109_4802"/>
<dbReference type="RefSeq" id="WP_084138335.1">
    <property type="nucleotide sequence ID" value="NZ_FQWQ01000003.1"/>
</dbReference>
<feature type="compositionally biased region" description="Low complexity" evidence="1">
    <location>
        <begin position="173"/>
        <end position="192"/>
    </location>
</feature>
<dbReference type="InterPro" id="IPR024079">
    <property type="entry name" value="MetalloPept_cat_dom_sf"/>
</dbReference>
<dbReference type="Pfam" id="PF13699">
    <property type="entry name" value="eCIS_core"/>
    <property type="match status" value="1"/>
</dbReference>
<organism evidence="3 4">
    <name type="scientific">Chryseolinea serpens</name>
    <dbReference type="NCBI Taxonomy" id="947013"/>
    <lineage>
        <taxon>Bacteria</taxon>
        <taxon>Pseudomonadati</taxon>
        <taxon>Bacteroidota</taxon>
        <taxon>Cytophagia</taxon>
        <taxon>Cytophagales</taxon>
        <taxon>Fulvivirgaceae</taxon>
        <taxon>Chryseolinea</taxon>
    </lineage>
</organism>
<dbReference type="OrthoDB" id="4317910at2"/>
<dbReference type="Gene3D" id="3.40.390.10">
    <property type="entry name" value="Collagenase (Catalytic Domain)"/>
    <property type="match status" value="1"/>
</dbReference>
<dbReference type="Proteomes" id="UP000184212">
    <property type="component" value="Unassembled WGS sequence"/>
</dbReference>
<dbReference type="AlphaFoldDB" id="A0A1M5UPG3"/>
<protein>
    <recommendedName>
        <fullName evidence="2">eCIS core domain-containing protein</fullName>
    </recommendedName>
</protein>
<dbReference type="GO" id="GO:0008237">
    <property type="term" value="F:metallopeptidase activity"/>
    <property type="evidence" value="ECO:0007669"/>
    <property type="project" value="InterPro"/>
</dbReference>
<feature type="compositionally biased region" description="Polar residues" evidence="1">
    <location>
        <begin position="155"/>
        <end position="170"/>
    </location>
</feature>
<feature type="region of interest" description="Disordered" evidence="1">
    <location>
        <begin position="155"/>
        <end position="192"/>
    </location>
</feature>
<reference evidence="3 4" key="1">
    <citation type="submission" date="2016-11" db="EMBL/GenBank/DDBJ databases">
        <authorList>
            <person name="Jaros S."/>
            <person name="Januszkiewicz K."/>
            <person name="Wedrychowicz H."/>
        </authorList>
    </citation>
    <scope>NUCLEOTIDE SEQUENCE [LARGE SCALE GENOMIC DNA]</scope>
    <source>
        <strain evidence="3 4">DSM 24574</strain>
    </source>
</reference>
<accession>A0A1M5UPG3</accession>
<feature type="compositionally biased region" description="Low complexity" evidence="1">
    <location>
        <begin position="594"/>
        <end position="611"/>
    </location>
</feature>
<evidence type="ECO:0000259" key="2">
    <source>
        <dbReference type="Pfam" id="PF13699"/>
    </source>
</evidence>